<accession>A0A7S0D229</accession>
<sequence>MRKAAIRRKSVGELEVVGAELEARKEEVERLRQKIKKAEKEKKMWFDESNAQRADLRELQERLDILTNDNKALRSQLQASKNHNRKIMEDNRKIKDLEATIAKLQSKEVERDKKYARVKQSLKLTEDRFQELLRIKEALKAKVLSVEGEKHMAIEQIEVLESEIRVLQNAQDDGFEKEREAIMKLRMELKQARQQLRALNEKKHEPLSPAYSDRFYFQGDDDHSEAFKTENKRLAAEVEELRNKNKHLSRRMKYMQAVVLSAATNSNPPSPASQPGKKRPISRSQSDVRHGNPMEPPIDARRSIIEARRKHVQPKLRSYEVSYGSARRIQSPTSRYKQQVLPQPMDVRVHSQEEDRRLSIEMGAPVTPDRRVTAQRSPTGSDRSRSPKNRMENSRSRSPKSHSRIAKPRGTLDPKYRASYRPPNPGIRVSKPPRSTVGNGGQAYARRPQSSYASRRSESPSSTFLNLNDGADHRRQTLNAAQAPSFNANHSQIVGGYNPARREVITPQPGQMRRSRNPPLPRRTPPKVPATVSSRVQSMEDRRLSVESTNVTRPVSNRGLRTDGAGRVTPLGMLRINSKTAVN</sequence>
<evidence type="ECO:0000256" key="1">
    <source>
        <dbReference type="SAM" id="Coils"/>
    </source>
</evidence>
<feature type="compositionally biased region" description="Pro residues" evidence="2">
    <location>
        <begin position="518"/>
        <end position="528"/>
    </location>
</feature>
<feature type="compositionally biased region" description="Polar residues" evidence="2">
    <location>
        <begin position="546"/>
        <end position="555"/>
    </location>
</feature>
<dbReference type="EMBL" id="HBEM01008651">
    <property type="protein sequence ID" value="CAD8440916.1"/>
    <property type="molecule type" value="Transcribed_RNA"/>
</dbReference>
<reference evidence="3" key="1">
    <citation type="submission" date="2021-01" db="EMBL/GenBank/DDBJ databases">
        <authorList>
            <person name="Corre E."/>
            <person name="Pelletier E."/>
            <person name="Niang G."/>
            <person name="Scheremetjew M."/>
            <person name="Finn R."/>
            <person name="Kale V."/>
            <person name="Holt S."/>
            <person name="Cochrane G."/>
            <person name="Meng A."/>
            <person name="Brown T."/>
            <person name="Cohen L."/>
        </authorList>
    </citation>
    <scope>NUCLEOTIDE SEQUENCE</scope>
    <source>
        <strain evidence="3">CCMP2058</strain>
    </source>
</reference>
<feature type="compositionally biased region" description="Basic and acidic residues" evidence="2">
    <location>
        <begin position="347"/>
        <end position="359"/>
    </location>
</feature>
<keyword evidence="1" id="KW-0175">Coiled coil</keyword>
<dbReference type="AlphaFoldDB" id="A0A7S0D229"/>
<feature type="compositionally biased region" description="Basic and acidic residues" evidence="2">
    <location>
        <begin position="286"/>
        <end position="307"/>
    </location>
</feature>
<gene>
    <name evidence="3" type="ORF">LAMO00422_LOCUS6042</name>
</gene>
<evidence type="ECO:0000256" key="2">
    <source>
        <dbReference type="SAM" id="MobiDB-lite"/>
    </source>
</evidence>
<organism evidence="3">
    <name type="scientific">Amorphochlora amoebiformis</name>
    <dbReference type="NCBI Taxonomy" id="1561963"/>
    <lineage>
        <taxon>Eukaryota</taxon>
        <taxon>Sar</taxon>
        <taxon>Rhizaria</taxon>
        <taxon>Cercozoa</taxon>
        <taxon>Chlorarachniophyceae</taxon>
        <taxon>Amorphochlora</taxon>
    </lineage>
</organism>
<evidence type="ECO:0000313" key="3">
    <source>
        <dbReference type="EMBL" id="CAD8440916.1"/>
    </source>
</evidence>
<proteinExistence type="predicted"/>
<protein>
    <submittedName>
        <fullName evidence="3">Uncharacterized protein</fullName>
    </submittedName>
</protein>
<feature type="coiled-coil region" evidence="1">
    <location>
        <begin position="14"/>
        <end position="258"/>
    </location>
</feature>
<feature type="compositionally biased region" description="Polar residues" evidence="2">
    <location>
        <begin position="328"/>
        <end position="341"/>
    </location>
</feature>
<feature type="region of interest" description="Disordered" evidence="2">
    <location>
        <begin position="503"/>
        <end position="566"/>
    </location>
</feature>
<feature type="compositionally biased region" description="Basic residues" evidence="2">
    <location>
        <begin position="397"/>
        <end position="407"/>
    </location>
</feature>
<feature type="region of interest" description="Disordered" evidence="2">
    <location>
        <begin position="263"/>
        <end position="469"/>
    </location>
</feature>
<feature type="compositionally biased region" description="Low complexity" evidence="2">
    <location>
        <begin position="450"/>
        <end position="462"/>
    </location>
</feature>
<name>A0A7S0D229_9EUKA</name>
<feature type="compositionally biased region" description="Basic and acidic residues" evidence="2">
    <location>
        <begin position="382"/>
        <end position="395"/>
    </location>
</feature>